<keyword evidence="2 4" id="KW-1133">Transmembrane helix</keyword>
<dbReference type="SUPFAM" id="SSF103473">
    <property type="entry name" value="MFS general substrate transporter"/>
    <property type="match status" value="1"/>
</dbReference>
<evidence type="ECO:0000313" key="6">
    <source>
        <dbReference type="EMBL" id="MDR4126349.1"/>
    </source>
</evidence>
<feature type="transmembrane region" description="Helical" evidence="4">
    <location>
        <begin position="37"/>
        <end position="62"/>
    </location>
</feature>
<feature type="transmembrane region" description="Helical" evidence="4">
    <location>
        <begin position="239"/>
        <end position="257"/>
    </location>
</feature>
<dbReference type="PANTHER" id="PTHR23523">
    <property type="match status" value="1"/>
</dbReference>
<accession>A0ABU1D7E4</accession>
<dbReference type="InterPro" id="IPR036259">
    <property type="entry name" value="MFS_trans_sf"/>
</dbReference>
<feature type="transmembrane region" description="Helical" evidence="4">
    <location>
        <begin position="269"/>
        <end position="289"/>
    </location>
</feature>
<dbReference type="EMBL" id="JAUZQE010000022">
    <property type="protein sequence ID" value="MDR4126349.1"/>
    <property type="molecule type" value="Genomic_DNA"/>
</dbReference>
<organism evidence="6 7">
    <name type="scientific">Yanghanlia caeni</name>
    <dbReference type="NCBI Taxonomy" id="3064283"/>
    <lineage>
        <taxon>Bacteria</taxon>
        <taxon>Pseudomonadati</taxon>
        <taxon>Pseudomonadota</taxon>
        <taxon>Betaproteobacteria</taxon>
        <taxon>Burkholderiales</taxon>
        <taxon>Alcaligenaceae</taxon>
        <taxon>Yanghanlia</taxon>
    </lineage>
</organism>
<evidence type="ECO:0000256" key="2">
    <source>
        <dbReference type="ARBA" id="ARBA00022989"/>
    </source>
</evidence>
<sequence>MNSKRLFLGACLLLIAFNLRPLFTSLSVLLPEVTQALGISGAMAGYATTLPVLCLGLFAPFAATLADRHGAERVLLLVLLMIGAGSLMRAGDGVATLMVGSALAGAGIAMGNVLLPSVVKRDFPDHVAILTGLFTMSLCGGAALAAAMTTPIAQAGGSWRVGLATWAAPAFAVALLWLPHSLRSGVKGKGRALPGLRLWHDGLSWQVACFMGLQSALAYCVMGWMAPILRWRGLDAVTAGFYTSASILVQVATCLLVPPLAARFRSQSLFSAGLAFLAAAALLGLLFAPRGMLPLLALLQGIGQGGLFAIAMTIIILRSPDPRVAARLSGMSQAIGYVLAAFGPMLVGMLHSATGSYAVTAWLFAGIGIAAMACGWGAGRPLYVKPREVAARA</sequence>
<feature type="transmembrane region" description="Helical" evidence="4">
    <location>
        <begin position="324"/>
        <end position="347"/>
    </location>
</feature>
<dbReference type="Proteomes" id="UP001232156">
    <property type="component" value="Unassembled WGS sequence"/>
</dbReference>
<dbReference type="Gene3D" id="1.20.1250.20">
    <property type="entry name" value="MFS general substrate transporter like domains"/>
    <property type="match status" value="2"/>
</dbReference>
<evidence type="ECO:0000259" key="5">
    <source>
        <dbReference type="PROSITE" id="PS50850"/>
    </source>
</evidence>
<evidence type="ECO:0000313" key="7">
    <source>
        <dbReference type="Proteomes" id="UP001232156"/>
    </source>
</evidence>
<keyword evidence="3 4" id="KW-0472">Membrane</keyword>
<dbReference type="PANTHER" id="PTHR23523:SF2">
    <property type="entry name" value="2-NITROIMIDAZOLE TRANSPORTER"/>
    <property type="match status" value="1"/>
</dbReference>
<dbReference type="InterPro" id="IPR011701">
    <property type="entry name" value="MFS"/>
</dbReference>
<protein>
    <submittedName>
        <fullName evidence="6">CynX/NimT family MFS transporter</fullName>
    </submittedName>
</protein>
<feature type="transmembrane region" description="Helical" evidence="4">
    <location>
        <begin position="97"/>
        <end position="115"/>
    </location>
</feature>
<feature type="transmembrane region" description="Helical" evidence="4">
    <location>
        <begin position="74"/>
        <end position="91"/>
    </location>
</feature>
<feature type="transmembrane region" description="Helical" evidence="4">
    <location>
        <begin position="203"/>
        <end position="227"/>
    </location>
</feature>
<dbReference type="RefSeq" id="WP_167522981.1">
    <property type="nucleotide sequence ID" value="NZ_JAUZQE010000022.1"/>
</dbReference>
<feature type="domain" description="Major facilitator superfamily (MFS) profile" evidence="5">
    <location>
        <begin position="4"/>
        <end position="393"/>
    </location>
</feature>
<keyword evidence="1 4" id="KW-0812">Transmembrane</keyword>
<feature type="transmembrane region" description="Helical" evidence="4">
    <location>
        <begin position="161"/>
        <end position="182"/>
    </location>
</feature>
<dbReference type="InterPro" id="IPR020846">
    <property type="entry name" value="MFS_dom"/>
</dbReference>
<name>A0ABU1D7E4_9BURK</name>
<comment type="caution">
    <text evidence="6">The sequence shown here is derived from an EMBL/GenBank/DDBJ whole genome shotgun (WGS) entry which is preliminary data.</text>
</comment>
<feature type="transmembrane region" description="Helical" evidence="4">
    <location>
        <begin position="359"/>
        <end position="378"/>
    </location>
</feature>
<dbReference type="PROSITE" id="PS50850">
    <property type="entry name" value="MFS"/>
    <property type="match status" value="1"/>
</dbReference>
<proteinExistence type="predicted"/>
<evidence type="ECO:0000256" key="3">
    <source>
        <dbReference type="ARBA" id="ARBA00023136"/>
    </source>
</evidence>
<dbReference type="InterPro" id="IPR052524">
    <property type="entry name" value="MFS_Cyanate_Porter"/>
</dbReference>
<gene>
    <name evidence="6" type="ORF">Q8947_10190</name>
</gene>
<feature type="transmembrane region" description="Helical" evidence="4">
    <location>
        <begin position="127"/>
        <end position="149"/>
    </location>
</feature>
<feature type="transmembrane region" description="Helical" evidence="4">
    <location>
        <begin position="295"/>
        <end position="317"/>
    </location>
</feature>
<evidence type="ECO:0000256" key="4">
    <source>
        <dbReference type="SAM" id="Phobius"/>
    </source>
</evidence>
<reference evidence="6 7" key="1">
    <citation type="submission" date="2023-08" db="EMBL/GenBank/DDBJ databases">
        <title>Alcaligenaceae gen. nov., a novel taxon isolated from the sludge of Yixing Pesticide Factory.</title>
        <authorList>
            <person name="Ruan L."/>
        </authorList>
    </citation>
    <scope>NUCLEOTIDE SEQUENCE [LARGE SCALE GENOMIC DNA]</scope>
    <source>
        <strain evidence="6 7">LG-2</strain>
    </source>
</reference>
<dbReference type="CDD" id="cd17339">
    <property type="entry name" value="MFS_NIMT_CynX_like"/>
    <property type="match status" value="1"/>
</dbReference>
<evidence type="ECO:0000256" key="1">
    <source>
        <dbReference type="ARBA" id="ARBA00022692"/>
    </source>
</evidence>
<keyword evidence="7" id="KW-1185">Reference proteome</keyword>
<dbReference type="Pfam" id="PF07690">
    <property type="entry name" value="MFS_1"/>
    <property type="match status" value="2"/>
</dbReference>